<dbReference type="Proteomes" id="UP000186104">
    <property type="component" value="Chromosome"/>
</dbReference>
<dbReference type="RefSeq" id="WP_067475065.1">
    <property type="nucleotide sequence ID" value="NZ_CP015961.1"/>
</dbReference>
<gene>
    <name evidence="2" type="ORF">BJL86_2131</name>
</gene>
<reference evidence="2 3" key="1">
    <citation type="submission" date="2016-06" db="EMBL/GenBank/DDBJ databases">
        <title>Complete genome sequence of a saline-alkali tolerant type strain Dietzia timorensis ID05-A0528T.</title>
        <authorList>
            <person name="Wu X."/>
        </authorList>
    </citation>
    <scope>NUCLEOTIDE SEQUENCE [LARGE SCALE GENOMIC DNA]</scope>
    <source>
        <strain evidence="2 3">ID05-A0528</strain>
    </source>
</reference>
<evidence type="ECO:0000313" key="3">
    <source>
        <dbReference type="Proteomes" id="UP000186104"/>
    </source>
</evidence>
<name>A0A173LMR5_9ACTN</name>
<protein>
    <submittedName>
        <fullName evidence="2">Uncharacterized protein</fullName>
    </submittedName>
</protein>
<dbReference type="OrthoDB" id="9814826at2"/>
<feature type="region of interest" description="Disordered" evidence="1">
    <location>
        <begin position="44"/>
        <end position="65"/>
    </location>
</feature>
<dbReference type="EMBL" id="CP015961">
    <property type="protein sequence ID" value="ANI92898.1"/>
    <property type="molecule type" value="Genomic_DNA"/>
</dbReference>
<dbReference type="KEGG" id="dtm:BJL86_2131"/>
<dbReference type="STRING" id="499555.BJL86_2131"/>
<evidence type="ECO:0000313" key="2">
    <source>
        <dbReference type="EMBL" id="ANI92898.1"/>
    </source>
</evidence>
<evidence type="ECO:0000256" key="1">
    <source>
        <dbReference type="SAM" id="MobiDB-lite"/>
    </source>
</evidence>
<feature type="compositionally biased region" description="Polar residues" evidence="1">
    <location>
        <begin position="44"/>
        <end position="53"/>
    </location>
</feature>
<accession>A0A173LMR5</accession>
<proteinExistence type="predicted"/>
<keyword evidence="3" id="KW-1185">Reference proteome</keyword>
<dbReference type="Gene3D" id="2.40.30.10">
    <property type="entry name" value="Translation factors"/>
    <property type="match status" value="1"/>
</dbReference>
<organism evidence="2 3">
    <name type="scientific">Dietzia timorensis</name>
    <dbReference type="NCBI Taxonomy" id="499555"/>
    <lineage>
        <taxon>Bacteria</taxon>
        <taxon>Bacillati</taxon>
        <taxon>Actinomycetota</taxon>
        <taxon>Actinomycetes</taxon>
        <taxon>Mycobacteriales</taxon>
        <taxon>Dietziaceae</taxon>
        <taxon>Dietzia</taxon>
    </lineage>
</organism>
<sequence length="121" mass="13250">MSRLAVRPLPLVLRELEVAAVHDVTPRLRRITLTGPQLFAFSTDASRTDTATPSPGGEPVELPTFSSPGFDDHVKCIFTSDVGGSDLPVQLPHGIEWPPSAMRVARDYTPTRFDPVTGERR</sequence>
<dbReference type="AlphaFoldDB" id="A0A173LMR5"/>